<dbReference type="RefSeq" id="WP_169503931.1">
    <property type="nucleotide sequence ID" value="NZ_JABBPN010000003.1"/>
</dbReference>
<dbReference type="AlphaFoldDB" id="A0A848M4J7"/>
<evidence type="ECO:0000313" key="9">
    <source>
        <dbReference type="Proteomes" id="UP000565468"/>
    </source>
</evidence>
<dbReference type="SUPFAM" id="SSF52172">
    <property type="entry name" value="CheY-like"/>
    <property type="match status" value="1"/>
</dbReference>
<keyword evidence="1 5" id="KW-0597">Phosphoprotein</keyword>
<feature type="modified residue" description="4-aspartylphosphate" evidence="5">
    <location>
        <position position="54"/>
    </location>
</feature>
<evidence type="ECO:0000259" key="7">
    <source>
        <dbReference type="PROSITE" id="PS50110"/>
    </source>
</evidence>
<dbReference type="EMBL" id="JABBPN010000003">
    <property type="protein sequence ID" value="NMO95179.1"/>
    <property type="molecule type" value="Genomic_DNA"/>
</dbReference>
<name>A0A848M4J7_PAELE</name>
<dbReference type="SMART" id="SM00421">
    <property type="entry name" value="HTH_LUXR"/>
    <property type="match status" value="1"/>
</dbReference>
<dbReference type="PANTHER" id="PTHR43214">
    <property type="entry name" value="TWO-COMPONENT RESPONSE REGULATOR"/>
    <property type="match status" value="1"/>
</dbReference>
<dbReference type="SUPFAM" id="SSF46894">
    <property type="entry name" value="C-terminal effector domain of the bipartite response regulators"/>
    <property type="match status" value="1"/>
</dbReference>
<dbReference type="InterPro" id="IPR039420">
    <property type="entry name" value="WalR-like"/>
</dbReference>
<dbReference type="SMART" id="SM00448">
    <property type="entry name" value="REC"/>
    <property type="match status" value="1"/>
</dbReference>
<dbReference type="PANTHER" id="PTHR43214:SF1">
    <property type="entry name" value="TRANSCRIPTIONAL REGULATORY PROTEIN COMA"/>
    <property type="match status" value="1"/>
</dbReference>
<keyword evidence="9" id="KW-1185">Reference proteome</keyword>
<dbReference type="InterPro" id="IPR011006">
    <property type="entry name" value="CheY-like_superfamily"/>
</dbReference>
<dbReference type="CDD" id="cd06170">
    <property type="entry name" value="LuxR_C_like"/>
    <property type="match status" value="1"/>
</dbReference>
<dbReference type="InterPro" id="IPR001789">
    <property type="entry name" value="Sig_transdc_resp-reg_receiver"/>
</dbReference>
<dbReference type="PROSITE" id="PS00622">
    <property type="entry name" value="HTH_LUXR_1"/>
    <property type="match status" value="1"/>
</dbReference>
<keyword evidence="4" id="KW-0804">Transcription</keyword>
<sequence>MYEVLLVDDHLSVMEGTRLLLEQEGDMRVTLASSAETALECCAAGHRFDVMLFDLHMPDMNGIDLAKTMIHQRPDAVILMYTGHDFSNQMNLMLETGIAGLISKASSREQLVTAVRCALRGEVVLPLSLFRQMRRVTGQSLESGQNNHAQGASLISEKEYHILKQIAGGKSNKEIAEKVIMSQRSLEYCLTHLFQKLKVKSRIEAAIKAKGLGLLSDGDFIAR</sequence>
<dbReference type="InterPro" id="IPR000792">
    <property type="entry name" value="Tscrpt_reg_LuxR_C"/>
</dbReference>
<gene>
    <name evidence="8" type="ORF">HII30_05170</name>
</gene>
<comment type="caution">
    <text evidence="8">The sequence shown here is derived from an EMBL/GenBank/DDBJ whole genome shotgun (WGS) entry which is preliminary data.</text>
</comment>
<evidence type="ECO:0000256" key="4">
    <source>
        <dbReference type="ARBA" id="ARBA00023163"/>
    </source>
</evidence>
<evidence type="ECO:0000256" key="1">
    <source>
        <dbReference type="ARBA" id="ARBA00022553"/>
    </source>
</evidence>
<protein>
    <submittedName>
        <fullName evidence="8">Response regulator transcription factor</fullName>
    </submittedName>
</protein>
<dbReference type="InterPro" id="IPR058245">
    <property type="entry name" value="NreC/VraR/RcsB-like_REC"/>
</dbReference>
<dbReference type="PRINTS" id="PR00038">
    <property type="entry name" value="HTHLUXR"/>
</dbReference>
<dbReference type="Proteomes" id="UP000565468">
    <property type="component" value="Unassembled WGS sequence"/>
</dbReference>
<evidence type="ECO:0000256" key="2">
    <source>
        <dbReference type="ARBA" id="ARBA00023015"/>
    </source>
</evidence>
<keyword evidence="2" id="KW-0805">Transcription regulation</keyword>
<reference evidence="8 9" key="1">
    <citation type="submission" date="2020-04" db="EMBL/GenBank/DDBJ databases">
        <title>Paenibacillus algicola sp. nov., a novel marine bacterium producing alginate lyase.</title>
        <authorList>
            <person name="Huang H."/>
        </authorList>
    </citation>
    <scope>NUCLEOTIDE SEQUENCE [LARGE SCALE GENOMIC DNA]</scope>
    <source>
        <strain evidence="8 9">L7-75</strain>
    </source>
</reference>
<dbReference type="GO" id="GO:0006355">
    <property type="term" value="P:regulation of DNA-templated transcription"/>
    <property type="evidence" value="ECO:0007669"/>
    <property type="project" value="InterPro"/>
</dbReference>
<accession>A0A848M4J7</accession>
<evidence type="ECO:0000256" key="5">
    <source>
        <dbReference type="PROSITE-ProRule" id="PRU00169"/>
    </source>
</evidence>
<dbReference type="GO" id="GO:0003677">
    <property type="term" value="F:DNA binding"/>
    <property type="evidence" value="ECO:0007669"/>
    <property type="project" value="UniProtKB-KW"/>
</dbReference>
<dbReference type="GO" id="GO:0000160">
    <property type="term" value="P:phosphorelay signal transduction system"/>
    <property type="evidence" value="ECO:0007669"/>
    <property type="project" value="InterPro"/>
</dbReference>
<dbReference type="Pfam" id="PF00196">
    <property type="entry name" value="GerE"/>
    <property type="match status" value="1"/>
</dbReference>
<feature type="domain" description="Response regulatory" evidence="7">
    <location>
        <begin position="3"/>
        <end position="119"/>
    </location>
</feature>
<feature type="domain" description="HTH luxR-type" evidence="6">
    <location>
        <begin position="148"/>
        <end position="213"/>
    </location>
</feature>
<keyword evidence="3" id="KW-0238">DNA-binding</keyword>
<dbReference type="CDD" id="cd17535">
    <property type="entry name" value="REC_NarL-like"/>
    <property type="match status" value="1"/>
</dbReference>
<evidence type="ECO:0000313" key="8">
    <source>
        <dbReference type="EMBL" id="NMO95179.1"/>
    </source>
</evidence>
<evidence type="ECO:0000259" key="6">
    <source>
        <dbReference type="PROSITE" id="PS50043"/>
    </source>
</evidence>
<dbReference type="InterPro" id="IPR016032">
    <property type="entry name" value="Sig_transdc_resp-reg_C-effctor"/>
</dbReference>
<organism evidence="8 9">
    <name type="scientific">Paenibacillus lemnae</name>
    <dbReference type="NCBI Taxonomy" id="1330551"/>
    <lineage>
        <taxon>Bacteria</taxon>
        <taxon>Bacillati</taxon>
        <taxon>Bacillota</taxon>
        <taxon>Bacilli</taxon>
        <taxon>Bacillales</taxon>
        <taxon>Paenibacillaceae</taxon>
        <taxon>Paenibacillus</taxon>
    </lineage>
</organism>
<dbReference type="PROSITE" id="PS50043">
    <property type="entry name" value="HTH_LUXR_2"/>
    <property type="match status" value="1"/>
</dbReference>
<proteinExistence type="predicted"/>
<dbReference type="PROSITE" id="PS50110">
    <property type="entry name" value="RESPONSE_REGULATORY"/>
    <property type="match status" value="1"/>
</dbReference>
<dbReference type="Gene3D" id="3.40.50.2300">
    <property type="match status" value="1"/>
</dbReference>
<evidence type="ECO:0000256" key="3">
    <source>
        <dbReference type="ARBA" id="ARBA00023125"/>
    </source>
</evidence>
<dbReference type="Pfam" id="PF00072">
    <property type="entry name" value="Response_reg"/>
    <property type="match status" value="1"/>
</dbReference>